<dbReference type="GO" id="GO:0005524">
    <property type="term" value="F:ATP binding"/>
    <property type="evidence" value="ECO:0007669"/>
    <property type="project" value="UniProtKB-KW"/>
</dbReference>
<keyword evidence="1" id="KW-0808">Transferase</keyword>
<sequence length="138" mass="15531">MTNEKESVKLYIPADERYMDVVLAALYGIASKMGFCFEDMEDMKIAVTEACRGAVSFGERNGKSGELQLSFLMDSETLTIIVKDEESGYFYQRSIPPAQDDFQLSMLMLNSLVDQVHITQDGGTEVVLMKQVHRSGWL</sequence>
<dbReference type="RefSeq" id="WP_377600836.1">
    <property type="nucleotide sequence ID" value="NZ_JBHUME010000005.1"/>
</dbReference>
<dbReference type="EMBL" id="JBHUME010000005">
    <property type="protein sequence ID" value="MFD2611827.1"/>
    <property type="molecule type" value="Genomic_DNA"/>
</dbReference>
<keyword evidence="1" id="KW-0723">Serine/threonine-protein kinase</keyword>
<dbReference type="InterPro" id="IPR050267">
    <property type="entry name" value="Anti-sigma-factor_SerPK"/>
</dbReference>
<keyword evidence="1" id="KW-0418">Kinase</keyword>
<dbReference type="Pfam" id="PF13581">
    <property type="entry name" value="HATPase_c_2"/>
    <property type="match status" value="1"/>
</dbReference>
<protein>
    <submittedName>
        <fullName evidence="3">ATP-binding protein</fullName>
    </submittedName>
</protein>
<feature type="domain" description="Histidine kinase/HSP90-like ATPase" evidence="2">
    <location>
        <begin position="12"/>
        <end position="129"/>
    </location>
</feature>
<keyword evidence="3" id="KW-0067">ATP-binding</keyword>
<comment type="caution">
    <text evidence="3">The sequence shown here is derived from an EMBL/GenBank/DDBJ whole genome shotgun (WGS) entry which is preliminary data.</text>
</comment>
<gene>
    <name evidence="3" type="ORF">ACFSUF_05250</name>
</gene>
<dbReference type="Gene3D" id="3.30.565.10">
    <property type="entry name" value="Histidine kinase-like ATPase, C-terminal domain"/>
    <property type="match status" value="1"/>
</dbReference>
<keyword evidence="4" id="KW-1185">Reference proteome</keyword>
<name>A0ABW5PBY7_9BACL</name>
<evidence type="ECO:0000313" key="4">
    <source>
        <dbReference type="Proteomes" id="UP001597541"/>
    </source>
</evidence>
<organism evidence="3 4">
    <name type="scientific">Paenibacillus gansuensis</name>
    <dbReference type="NCBI Taxonomy" id="306542"/>
    <lineage>
        <taxon>Bacteria</taxon>
        <taxon>Bacillati</taxon>
        <taxon>Bacillota</taxon>
        <taxon>Bacilli</taxon>
        <taxon>Bacillales</taxon>
        <taxon>Paenibacillaceae</taxon>
        <taxon>Paenibacillus</taxon>
    </lineage>
</organism>
<dbReference type="InterPro" id="IPR003594">
    <property type="entry name" value="HATPase_dom"/>
</dbReference>
<evidence type="ECO:0000259" key="2">
    <source>
        <dbReference type="Pfam" id="PF13581"/>
    </source>
</evidence>
<dbReference type="Proteomes" id="UP001597541">
    <property type="component" value="Unassembled WGS sequence"/>
</dbReference>
<evidence type="ECO:0000313" key="3">
    <source>
        <dbReference type="EMBL" id="MFD2611827.1"/>
    </source>
</evidence>
<dbReference type="InterPro" id="IPR036890">
    <property type="entry name" value="HATPase_C_sf"/>
</dbReference>
<dbReference type="CDD" id="cd16936">
    <property type="entry name" value="HATPase_RsbW-like"/>
    <property type="match status" value="1"/>
</dbReference>
<accession>A0ABW5PBY7</accession>
<dbReference type="PANTHER" id="PTHR35526:SF3">
    <property type="entry name" value="ANTI-SIGMA-F FACTOR RSBW"/>
    <property type="match status" value="1"/>
</dbReference>
<reference evidence="4" key="1">
    <citation type="journal article" date="2019" name="Int. J. Syst. Evol. Microbiol.">
        <title>The Global Catalogue of Microorganisms (GCM) 10K type strain sequencing project: providing services to taxonomists for standard genome sequencing and annotation.</title>
        <authorList>
            <consortium name="The Broad Institute Genomics Platform"/>
            <consortium name="The Broad Institute Genome Sequencing Center for Infectious Disease"/>
            <person name="Wu L."/>
            <person name="Ma J."/>
        </authorList>
    </citation>
    <scope>NUCLEOTIDE SEQUENCE [LARGE SCALE GENOMIC DNA]</scope>
    <source>
        <strain evidence="4">KCTC 3950</strain>
    </source>
</reference>
<dbReference type="PANTHER" id="PTHR35526">
    <property type="entry name" value="ANTI-SIGMA-F FACTOR RSBW-RELATED"/>
    <property type="match status" value="1"/>
</dbReference>
<proteinExistence type="predicted"/>
<evidence type="ECO:0000256" key="1">
    <source>
        <dbReference type="ARBA" id="ARBA00022527"/>
    </source>
</evidence>
<keyword evidence="3" id="KW-0547">Nucleotide-binding</keyword>